<dbReference type="SMART" id="SM01119">
    <property type="entry name" value="D-ser_dehydrat"/>
    <property type="match status" value="1"/>
</dbReference>
<accession>A0A1S8YHP5</accession>
<dbReference type="InterPro" id="IPR029066">
    <property type="entry name" value="PLP-binding_barrel"/>
</dbReference>
<evidence type="ECO:0000256" key="2">
    <source>
        <dbReference type="ARBA" id="ARBA00023239"/>
    </source>
</evidence>
<dbReference type="InterPro" id="IPR042208">
    <property type="entry name" value="D-ser_dehydrat-like_sf"/>
</dbReference>
<sequence length="424" mass="46282">MSTLFPLRVDGKLDPLQSLPHYKSVAGDGDSPLPPGTPVLQSDKVFSPVMVMKQQALNHNLRSLADWCREQGVLLAAHGKTSMAPAILRQAVQSGAWGLSAATPAQVRALRRFGIRNLFLANELVDPAGIRWIGDWQRQHPDQAFLCYVDSLQGVHILQENLQQSGAVLDVLLETSIVGGRTGCRTLEEALAIARAVKSSANLRLVGVAGYEGAVAAGRSERSLRIVSDYCRWIASLADSLAAQNLFATPEIILSAGGGAWFDVVVETFKSARPAIPATILIRSGAYMAHDDGLYARIAPFSQPGSAKHFISALEIWGRVLSRPEPGLALLDFGRRDAPFDQDMPIPHQVRQRDGSTPREASGYRIKDLNDQHAYLQLPADDPLQPGDWVGCGISHPCTAFDKWRYIPLVDEDYRTVDSIFTAF</sequence>
<evidence type="ECO:0000256" key="1">
    <source>
        <dbReference type="ARBA" id="ARBA00005323"/>
    </source>
</evidence>
<evidence type="ECO:0000313" key="6">
    <source>
        <dbReference type="Proteomes" id="UP000190667"/>
    </source>
</evidence>
<dbReference type="RefSeq" id="WP_078004189.1">
    <property type="nucleotide sequence ID" value="NZ_MRUL01000016.1"/>
</dbReference>
<evidence type="ECO:0000259" key="4">
    <source>
        <dbReference type="SMART" id="SM01119"/>
    </source>
</evidence>
<dbReference type="InterPro" id="IPR001608">
    <property type="entry name" value="Ala_racemase_N"/>
</dbReference>
<evidence type="ECO:0000313" key="5">
    <source>
        <dbReference type="EMBL" id="OON38462.1"/>
    </source>
</evidence>
<reference evidence="5 6" key="1">
    <citation type="submission" date="2016-12" db="EMBL/GenBank/DDBJ databases">
        <title>Izhakiella australiana sp. nov. of genus Izhakiella isolated from Australian desert.</title>
        <authorList>
            <person name="Ji M."/>
        </authorList>
    </citation>
    <scope>NUCLEOTIDE SEQUENCE [LARGE SCALE GENOMIC DNA]</scope>
    <source>
        <strain evidence="5 6">D4N98</strain>
    </source>
</reference>
<dbReference type="Gene3D" id="2.40.37.20">
    <property type="entry name" value="D-serine dehydratase-like domain"/>
    <property type="match status" value="1"/>
</dbReference>
<dbReference type="Proteomes" id="UP000190667">
    <property type="component" value="Unassembled WGS sequence"/>
</dbReference>
<feature type="region of interest" description="Disordered" evidence="3">
    <location>
        <begin position="342"/>
        <end position="362"/>
    </location>
</feature>
<comment type="caution">
    <text evidence="5">The sequence shown here is derived from an EMBL/GenBank/DDBJ whole genome shotgun (WGS) entry which is preliminary data.</text>
</comment>
<dbReference type="InterPro" id="IPR026956">
    <property type="entry name" value="D-ser_dehydrat-like_dom"/>
</dbReference>
<evidence type="ECO:0000256" key="3">
    <source>
        <dbReference type="SAM" id="MobiDB-lite"/>
    </source>
</evidence>
<dbReference type="STRING" id="1926881.BTJ39_18605"/>
<dbReference type="Pfam" id="PF01168">
    <property type="entry name" value="Ala_racemase_N"/>
    <property type="match status" value="1"/>
</dbReference>
<protein>
    <recommendedName>
        <fullName evidence="4">D-serine dehydratase-like domain-containing protein</fullName>
    </recommendedName>
</protein>
<keyword evidence="6" id="KW-1185">Reference proteome</keyword>
<dbReference type="Pfam" id="PF14031">
    <property type="entry name" value="D-ser_dehydrat"/>
    <property type="match status" value="1"/>
</dbReference>
<dbReference type="Gene3D" id="3.20.20.10">
    <property type="entry name" value="Alanine racemase"/>
    <property type="match status" value="1"/>
</dbReference>
<comment type="similarity">
    <text evidence="1">Belongs to the DSD1 family.</text>
</comment>
<dbReference type="OrthoDB" id="9811417at2"/>
<organism evidence="5 6">
    <name type="scientific">Izhakiella australiensis</name>
    <dbReference type="NCBI Taxonomy" id="1926881"/>
    <lineage>
        <taxon>Bacteria</taxon>
        <taxon>Pseudomonadati</taxon>
        <taxon>Pseudomonadota</taxon>
        <taxon>Gammaproteobacteria</taxon>
        <taxon>Enterobacterales</taxon>
        <taxon>Erwiniaceae</taxon>
        <taxon>Izhakiella</taxon>
    </lineage>
</organism>
<dbReference type="GO" id="GO:0016829">
    <property type="term" value="F:lyase activity"/>
    <property type="evidence" value="ECO:0007669"/>
    <property type="project" value="UniProtKB-KW"/>
</dbReference>
<dbReference type="EMBL" id="MRUL01000016">
    <property type="protein sequence ID" value="OON38462.1"/>
    <property type="molecule type" value="Genomic_DNA"/>
</dbReference>
<gene>
    <name evidence="5" type="ORF">BTJ39_18605</name>
</gene>
<dbReference type="AlphaFoldDB" id="A0A1S8YHP5"/>
<dbReference type="PANTHER" id="PTHR28004:SF8">
    <property type="entry name" value="D-SERINE DEAMINASE"/>
    <property type="match status" value="1"/>
</dbReference>
<dbReference type="SUPFAM" id="SSF51419">
    <property type="entry name" value="PLP-binding barrel"/>
    <property type="match status" value="1"/>
</dbReference>
<name>A0A1S8YHP5_9GAMM</name>
<dbReference type="PANTHER" id="PTHR28004">
    <property type="entry name" value="ZGC:162816-RELATED"/>
    <property type="match status" value="1"/>
</dbReference>
<proteinExistence type="inferred from homology"/>
<dbReference type="InterPro" id="IPR051466">
    <property type="entry name" value="D-amino_acid_metab_enzyme"/>
</dbReference>
<feature type="domain" description="D-serine dehydratase-like" evidence="4">
    <location>
        <begin position="313"/>
        <end position="411"/>
    </location>
</feature>
<keyword evidence="2" id="KW-0456">Lyase</keyword>